<dbReference type="InterPro" id="IPR001925">
    <property type="entry name" value="Porin_Euk"/>
</dbReference>
<dbReference type="GO" id="GO:0005741">
    <property type="term" value="C:mitochondrial outer membrane"/>
    <property type="evidence" value="ECO:0007669"/>
    <property type="project" value="InterPro"/>
</dbReference>
<dbReference type="InterPro" id="IPR027246">
    <property type="entry name" value="Porin_Euk/Tom40"/>
</dbReference>
<comment type="caution">
    <text evidence="2">The sequence shown here is derived from an EMBL/GenBank/DDBJ whole genome shotgun (WGS) entry which is preliminary data.</text>
</comment>
<keyword evidence="3" id="KW-1185">Reference proteome</keyword>
<sequence length="267" mass="29236">MGKSNHKKHKHNHKQPLFFSEFAHKSTELLTKGYYRGQIFSFTTHKDLLDLTSTIASNGRHTTAGVVGAYPYKNATFRVGVDKDLKIAANFTVSEKFLSGTKTTASLSFPDYKSSKLKFQCLREYAALAMSVSLNQYPAIKFSAAVGSSSVALGMEAEFMTTSRCFSKCSAGINMKGLNCNASIILNAAVVQFTQELSTKRSTLTVGGSCAVDSHTAVKARLDDRGRLRTNLRYNFRPKSCLSISGEFNTKAVDRSPKIGLELAIDL</sequence>
<gene>
    <name evidence="2" type="ORF">RchiOBHm_Chr6g0253791</name>
</gene>
<dbReference type="GO" id="GO:0008308">
    <property type="term" value="F:voltage-gated monoatomic anion channel activity"/>
    <property type="evidence" value="ECO:0007669"/>
    <property type="project" value="InterPro"/>
</dbReference>
<comment type="similarity">
    <text evidence="1">Belongs to the eukaryotic mitochondrial porin (TC 1.B.8.1) family.</text>
</comment>
<dbReference type="Gene3D" id="2.40.160.10">
    <property type="entry name" value="Porin"/>
    <property type="match status" value="1"/>
</dbReference>
<dbReference type="InterPro" id="IPR023614">
    <property type="entry name" value="Porin_dom_sf"/>
</dbReference>
<dbReference type="Gramene" id="PRQ22760">
    <property type="protein sequence ID" value="PRQ22760"/>
    <property type="gene ID" value="RchiOBHm_Chr6g0253791"/>
</dbReference>
<protein>
    <submittedName>
        <fullName evidence="2">Putative Porin domain-containing protein</fullName>
    </submittedName>
</protein>
<evidence type="ECO:0000256" key="1">
    <source>
        <dbReference type="ARBA" id="ARBA00009624"/>
    </source>
</evidence>
<dbReference type="AlphaFoldDB" id="A0A2P6PLI5"/>
<dbReference type="PANTHER" id="PTHR11743:SF23">
    <property type="entry name" value="MITOCHONDRIAL OUTER MEMBRANE PROTEIN PORIN 5-RELATED"/>
    <property type="match status" value="1"/>
</dbReference>
<dbReference type="STRING" id="74649.A0A2P6PLI5"/>
<dbReference type="PANTHER" id="PTHR11743">
    <property type="entry name" value="VOLTAGE-DEPENDENT ANION-SELECTIVE CHANNEL"/>
    <property type="match status" value="1"/>
</dbReference>
<dbReference type="Pfam" id="PF01459">
    <property type="entry name" value="Porin_3"/>
    <property type="match status" value="1"/>
</dbReference>
<accession>A0A2P6PLI5</accession>
<dbReference type="Proteomes" id="UP000238479">
    <property type="component" value="Chromosome 6"/>
</dbReference>
<organism evidence="2 3">
    <name type="scientific">Rosa chinensis</name>
    <name type="common">China rose</name>
    <dbReference type="NCBI Taxonomy" id="74649"/>
    <lineage>
        <taxon>Eukaryota</taxon>
        <taxon>Viridiplantae</taxon>
        <taxon>Streptophyta</taxon>
        <taxon>Embryophyta</taxon>
        <taxon>Tracheophyta</taxon>
        <taxon>Spermatophyta</taxon>
        <taxon>Magnoliopsida</taxon>
        <taxon>eudicotyledons</taxon>
        <taxon>Gunneridae</taxon>
        <taxon>Pentapetalae</taxon>
        <taxon>rosids</taxon>
        <taxon>fabids</taxon>
        <taxon>Rosales</taxon>
        <taxon>Rosaceae</taxon>
        <taxon>Rosoideae</taxon>
        <taxon>Rosoideae incertae sedis</taxon>
        <taxon>Rosa</taxon>
    </lineage>
</organism>
<dbReference type="EMBL" id="PDCK01000044">
    <property type="protein sequence ID" value="PRQ22760.1"/>
    <property type="molecule type" value="Genomic_DNA"/>
</dbReference>
<reference evidence="2 3" key="1">
    <citation type="journal article" date="2018" name="Nat. Genet.">
        <title>The Rosa genome provides new insights in the design of modern roses.</title>
        <authorList>
            <person name="Bendahmane M."/>
        </authorList>
    </citation>
    <scope>NUCLEOTIDE SEQUENCE [LARGE SCALE GENOMIC DNA]</scope>
    <source>
        <strain evidence="3">cv. Old Blush</strain>
    </source>
</reference>
<proteinExistence type="inferred from homology"/>
<evidence type="ECO:0000313" key="2">
    <source>
        <dbReference type="EMBL" id="PRQ22760.1"/>
    </source>
</evidence>
<evidence type="ECO:0000313" key="3">
    <source>
        <dbReference type="Proteomes" id="UP000238479"/>
    </source>
</evidence>
<name>A0A2P6PLI5_ROSCH</name>
<dbReference type="OMA" id="FGMETIY"/>